<dbReference type="EMBL" id="CALNXI010001941">
    <property type="protein sequence ID" value="CAH3180119.1"/>
    <property type="molecule type" value="Genomic_DNA"/>
</dbReference>
<gene>
    <name evidence="2" type="ORF">PEVE_00012749</name>
</gene>
<dbReference type="Proteomes" id="UP001159427">
    <property type="component" value="Unassembled WGS sequence"/>
</dbReference>
<name>A0ABN8RMX4_9CNID</name>
<sequence>MFPCGTRTESTCGGLQKASSSHHHDLSDVLTKRDNENVQKLKDVLKMSDPFAMESHLVNIITKAVMLGYIKEGVLMQNDIGQPYFDTLVCSSKNRRGPKKKAHLKSWKFAWQTKKNKTTSGIAPLKDDRPLFTRFLVVILSRPDLHMEVTISTFKLAEFRVHPSPLMAVCYTALPRAS</sequence>
<evidence type="ECO:0000313" key="2">
    <source>
        <dbReference type="EMBL" id="CAH3180119.1"/>
    </source>
</evidence>
<feature type="region of interest" description="Disordered" evidence="1">
    <location>
        <begin position="1"/>
        <end position="28"/>
    </location>
</feature>
<comment type="caution">
    <text evidence="2">The sequence shown here is derived from an EMBL/GenBank/DDBJ whole genome shotgun (WGS) entry which is preliminary data.</text>
</comment>
<protein>
    <submittedName>
        <fullName evidence="2">Uncharacterized protein</fullName>
    </submittedName>
</protein>
<evidence type="ECO:0000313" key="3">
    <source>
        <dbReference type="Proteomes" id="UP001159427"/>
    </source>
</evidence>
<reference evidence="2 3" key="1">
    <citation type="submission" date="2022-05" db="EMBL/GenBank/DDBJ databases">
        <authorList>
            <consortium name="Genoscope - CEA"/>
            <person name="William W."/>
        </authorList>
    </citation>
    <scope>NUCLEOTIDE SEQUENCE [LARGE SCALE GENOMIC DNA]</scope>
</reference>
<accession>A0ABN8RMX4</accession>
<evidence type="ECO:0000256" key="1">
    <source>
        <dbReference type="SAM" id="MobiDB-lite"/>
    </source>
</evidence>
<keyword evidence="3" id="KW-1185">Reference proteome</keyword>
<organism evidence="2 3">
    <name type="scientific">Porites evermanni</name>
    <dbReference type="NCBI Taxonomy" id="104178"/>
    <lineage>
        <taxon>Eukaryota</taxon>
        <taxon>Metazoa</taxon>
        <taxon>Cnidaria</taxon>
        <taxon>Anthozoa</taxon>
        <taxon>Hexacorallia</taxon>
        <taxon>Scleractinia</taxon>
        <taxon>Fungiina</taxon>
        <taxon>Poritidae</taxon>
        <taxon>Porites</taxon>
    </lineage>
</organism>
<proteinExistence type="predicted"/>